<dbReference type="Proteomes" id="UP000434850">
    <property type="component" value="Unassembled WGS sequence"/>
</dbReference>
<name>A0A6I4IBL4_9SPHI</name>
<keyword evidence="1" id="KW-0472">Membrane</keyword>
<evidence type="ECO:0000313" key="2">
    <source>
        <dbReference type="EMBL" id="MVN92605.1"/>
    </source>
</evidence>
<comment type="caution">
    <text evidence="2">The sequence shown here is derived from an EMBL/GenBank/DDBJ whole genome shotgun (WGS) entry which is preliminary data.</text>
</comment>
<dbReference type="OrthoDB" id="799516at2"/>
<gene>
    <name evidence="2" type="ORF">GO816_15815</name>
</gene>
<evidence type="ECO:0000313" key="3">
    <source>
        <dbReference type="Proteomes" id="UP000434850"/>
    </source>
</evidence>
<feature type="transmembrane region" description="Helical" evidence="1">
    <location>
        <begin position="31"/>
        <end position="51"/>
    </location>
</feature>
<organism evidence="2 3">
    <name type="scientific">Mucilaginibacter aquatilis</name>
    <dbReference type="NCBI Taxonomy" id="1517760"/>
    <lineage>
        <taxon>Bacteria</taxon>
        <taxon>Pseudomonadati</taxon>
        <taxon>Bacteroidota</taxon>
        <taxon>Sphingobacteriia</taxon>
        <taxon>Sphingobacteriales</taxon>
        <taxon>Sphingobacteriaceae</taxon>
        <taxon>Mucilaginibacter</taxon>
    </lineage>
</organism>
<dbReference type="RefSeq" id="WP_157542911.1">
    <property type="nucleotide sequence ID" value="NZ_WQLA01000006.1"/>
</dbReference>
<reference evidence="2 3" key="1">
    <citation type="submission" date="2019-12" db="EMBL/GenBank/DDBJ databases">
        <title>Mucilaginibacter sp. HME9299 genome sequencing and assembly.</title>
        <authorList>
            <person name="Kang H."/>
            <person name="Kim H."/>
            <person name="Joh K."/>
        </authorList>
    </citation>
    <scope>NUCLEOTIDE SEQUENCE [LARGE SCALE GENOMIC DNA]</scope>
    <source>
        <strain evidence="2 3">HME9299</strain>
    </source>
</reference>
<dbReference type="EMBL" id="WQLA01000006">
    <property type="protein sequence ID" value="MVN92605.1"/>
    <property type="molecule type" value="Genomic_DNA"/>
</dbReference>
<keyword evidence="3" id="KW-1185">Reference proteome</keyword>
<keyword evidence="1" id="KW-0812">Transmembrane</keyword>
<accession>A0A6I4IBL4</accession>
<sequence>MSAPSLIFWLIFVLPLVGLLFWVMKQDKRKGITGLIVLALTVIIAIVYMYVRTGGK</sequence>
<keyword evidence="1" id="KW-1133">Transmembrane helix</keyword>
<evidence type="ECO:0000256" key="1">
    <source>
        <dbReference type="SAM" id="Phobius"/>
    </source>
</evidence>
<proteinExistence type="predicted"/>
<protein>
    <submittedName>
        <fullName evidence="2">Uncharacterized protein</fullName>
    </submittedName>
</protein>
<dbReference type="AlphaFoldDB" id="A0A6I4IBL4"/>
<feature type="transmembrane region" description="Helical" evidence="1">
    <location>
        <begin position="6"/>
        <end position="24"/>
    </location>
</feature>